<dbReference type="Gene3D" id="3.40.50.300">
    <property type="entry name" value="P-loop containing nucleotide triphosphate hydrolases"/>
    <property type="match status" value="1"/>
</dbReference>
<dbReference type="PANTHER" id="PTHR43534:SF1">
    <property type="entry name" value="4FE-4S CLUSTER CONTAINING PARA FAMILY ATPASE PROTEIN"/>
    <property type="match status" value="1"/>
</dbReference>
<keyword evidence="3" id="KW-0411">Iron-sulfur</keyword>
<dbReference type="InterPro" id="IPR027417">
    <property type="entry name" value="P-loop_NTPase"/>
</dbReference>
<evidence type="ECO:0000313" key="6">
    <source>
        <dbReference type="Proteomes" id="UP001321786"/>
    </source>
</evidence>
<dbReference type="Gene3D" id="3.30.70.20">
    <property type="match status" value="1"/>
</dbReference>
<keyword evidence="5" id="KW-0547">Nucleotide-binding</keyword>
<dbReference type="PROSITE" id="PS51379">
    <property type="entry name" value="4FE4S_FER_2"/>
    <property type="match status" value="1"/>
</dbReference>
<dbReference type="GO" id="GO:0005524">
    <property type="term" value="F:ATP binding"/>
    <property type="evidence" value="ECO:0007669"/>
    <property type="project" value="UniProtKB-KW"/>
</dbReference>
<dbReference type="EMBL" id="AP028654">
    <property type="protein sequence ID" value="BEP30005.1"/>
    <property type="molecule type" value="Genomic_DNA"/>
</dbReference>
<dbReference type="PANTHER" id="PTHR43534">
    <property type="entry name" value="MIND SUPERFAMILY P-LOOP ATPASE CONTAINING AN INSERTED FERREDOXIN DOMAIN"/>
    <property type="match status" value="1"/>
</dbReference>
<sequence length="303" mass="33383">MKQLVVLSGKGGTGKTTVASSLIKLANKVDFADCDVDAPNMHLIYNEGEKLSENSFVGYQKAIKYDDICISCGKCEEVCRFNAIKNLIVNPLFCEGCGICEAVCPVMDEDGKKAIRLEDSISGTTEVSRVKDNIFSTATLTMGNGASGKLVTEVRKNLYKRVEPNSIVIIDGSPGIGCPVVASMTGVDAVLIVTEPSLSGMSDLDRIVKVSKNMDMKTFVCTNKYDINIELTEDIKKYCKDENIEYIGSIPYDKMVSKSLEEFKTVVDYSDSNAGNEIKKIWNILNKEFFEVEKIEKSTFRMA</sequence>
<proteinExistence type="predicted"/>
<evidence type="ECO:0000256" key="1">
    <source>
        <dbReference type="ARBA" id="ARBA00022723"/>
    </source>
</evidence>
<dbReference type="Proteomes" id="UP001321786">
    <property type="component" value="Chromosome"/>
</dbReference>
<feature type="domain" description="4Fe-4S ferredoxin-type" evidence="4">
    <location>
        <begin position="59"/>
        <end position="90"/>
    </location>
</feature>
<dbReference type="CDD" id="cd03110">
    <property type="entry name" value="SIMIBI_bact_arch"/>
    <property type="match status" value="1"/>
</dbReference>
<gene>
    <name evidence="5" type="ORF">HLPR_23360</name>
</gene>
<dbReference type="AlphaFoldDB" id="A0AAU9EY64"/>
<dbReference type="Pfam" id="PF00037">
    <property type="entry name" value="Fer4"/>
    <property type="match status" value="1"/>
</dbReference>
<dbReference type="PROSITE" id="PS00198">
    <property type="entry name" value="4FE4S_FER_1"/>
    <property type="match status" value="1"/>
</dbReference>
<dbReference type="SUPFAM" id="SSF52540">
    <property type="entry name" value="P-loop containing nucleoside triphosphate hydrolases"/>
    <property type="match status" value="1"/>
</dbReference>
<organism evidence="5 6">
    <name type="scientific">Helicovermis profundi</name>
    <dbReference type="NCBI Taxonomy" id="3065157"/>
    <lineage>
        <taxon>Bacteria</taxon>
        <taxon>Bacillati</taxon>
        <taxon>Bacillota</taxon>
        <taxon>Clostridia</taxon>
        <taxon>Helicovermis</taxon>
    </lineage>
</organism>
<evidence type="ECO:0000259" key="4">
    <source>
        <dbReference type="PROSITE" id="PS51379"/>
    </source>
</evidence>
<reference evidence="5 6" key="1">
    <citation type="submission" date="2023-08" db="EMBL/GenBank/DDBJ databases">
        <title>Helicovermis profunda gen. nov., sp. nov., a novel mesophilic, fermentative bacterium within the Bacillota from a deep-sea hydrothermal vent chimney.</title>
        <authorList>
            <person name="Miyazaki U."/>
            <person name="Mizutani D."/>
            <person name="Hashimoto Y."/>
            <person name="Tame A."/>
            <person name="Sawayama S."/>
            <person name="Miyazaki J."/>
            <person name="Takai K."/>
            <person name="Nakagawa S."/>
        </authorList>
    </citation>
    <scope>NUCLEOTIDE SEQUENCE [LARGE SCALE GENOMIC DNA]</scope>
    <source>
        <strain evidence="5 6">S502</strain>
    </source>
</reference>
<name>A0AAU9EY64_9FIRM</name>
<protein>
    <submittedName>
        <fullName evidence="5">ATP-binding protein</fullName>
    </submittedName>
</protein>
<dbReference type="InterPro" id="IPR002586">
    <property type="entry name" value="CobQ/CobB/MinD/ParA_Nub-bd_dom"/>
</dbReference>
<evidence type="ECO:0000256" key="3">
    <source>
        <dbReference type="ARBA" id="ARBA00023014"/>
    </source>
</evidence>
<dbReference type="Pfam" id="PF01656">
    <property type="entry name" value="CbiA"/>
    <property type="match status" value="1"/>
</dbReference>
<dbReference type="GO" id="GO:0046872">
    <property type="term" value="F:metal ion binding"/>
    <property type="evidence" value="ECO:0007669"/>
    <property type="project" value="UniProtKB-KW"/>
</dbReference>
<dbReference type="GO" id="GO:0051536">
    <property type="term" value="F:iron-sulfur cluster binding"/>
    <property type="evidence" value="ECO:0007669"/>
    <property type="project" value="UniProtKB-KW"/>
</dbReference>
<evidence type="ECO:0000256" key="2">
    <source>
        <dbReference type="ARBA" id="ARBA00023004"/>
    </source>
</evidence>
<dbReference type="InterPro" id="IPR017896">
    <property type="entry name" value="4Fe4S_Fe-S-bd"/>
</dbReference>
<dbReference type="InterPro" id="IPR017900">
    <property type="entry name" value="4Fe4S_Fe_S_CS"/>
</dbReference>
<keyword evidence="6" id="KW-1185">Reference proteome</keyword>
<dbReference type="RefSeq" id="WP_338535608.1">
    <property type="nucleotide sequence ID" value="NZ_AP028654.1"/>
</dbReference>
<keyword evidence="2" id="KW-0408">Iron</keyword>
<evidence type="ECO:0000313" key="5">
    <source>
        <dbReference type="EMBL" id="BEP30005.1"/>
    </source>
</evidence>
<accession>A0AAU9EY64</accession>
<keyword evidence="1" id="KW-0479">Metal-binding</keyword>
<keyword evidence="5" id="KW-0067">ATP-binding</keyword>
<dbReference type="KEGG" id="hprf:HLPR_23360"/>